<sequence>MSRVPLSDPLGTVLSWVWALGSAAGLAVLGVMVQAEQSSAQMPLAHPPLSVDDIPLADSAR</sequence>
<gene>
    <name evidence="3" type="ORF">AQI88_13410</name>
</gene>
<dbReference type="Proteomes" id="UP000054241">
    <property type="component" value="Unassembled WGS sequence"/>
</dbReference>
<evidence type="ECO:0000313" key="3">
    <source>
        <dbReference type="EMBL" id="KUM96040.1"/>
    </source>
</evidence>
<feature type="transmembrane region" description="Helical" evidence="2">
    <location>
        <begin position="13"/>
        <end position="33"/>
    </location>
</feature>
<feature type="region of interest" description="Disordered" evidence="1">
    <location>
        <begin position="40"/>
        <end position="61"/>
    </location>
</feature>
<keyword evidence="2" id="KW-1133">Transmembrane helix</keyword>
<dbReference type="AlphaFoldDB" id="A0A101NMK0"/>
<name>A0A101NMK0_9ACTN</name>
<protein>
    <submittedName>
        <fullName evidence="3">Uncharacterized protein</fullName>
    </submittedName>
</protein>
<dbReference type="STRING" id="67285.AQI88_13410"/>
<keyword evidence="2" id="KW-0812">Transmembrane</keyword>
<keyword evidence="4" id="KW-1185">Reference proteome</keyword>
<organism evidence="3 4">
    <name type="scientific">Streptomyces cellostaticus</name>
    <dbReference type="NCBI Taxonomy" id="67285"/>
    <lineage>
        <taxon>Bacteria</taxon>
        <taxon>Bacillati</taxon>
        <taxon>Actinomycetota</taxon>
        <taxon>Actinomycetes</taxon>
        <taxon>Kitasatosporales</taxon>
        <taxon>Streptomycetaceae</taxon>
        <taxon>Streptomyces</taxon>
    </lineage>
</organism>
<evidence type="ECO:0000256" key="1">
    <source>
        <dbReference type="SAM" id="MobiDB-lite"/>
    </source>
</evidence>
<dbReference type="RefSeq" id="WP_066997233.1">
    <property type="nucleotide sequence ID" value="NZ_BNDU01000003.1"/>
</dbReference>
<keyword evidence="2" id="KW-0472">Membrane</keyword>
<evidence type="ECO:0000313" key="4">
    <source>
        <dbReference type="Proteomes" id="UP000054241"/>
    </source>
</evidence>
<reference evidence="3 4" key="1">
    <citation type="submission" date="2015-10" db="EMBL/GenBank/DDBJ databases">
        <title>Draft genome sequence of Streptomyces cellostaticus DSM 40189, type strain for the species Streptomyces cellostaticus.</title>
        <authorList>
            <person name="Ruckert C."/>
            <person name="Winkler A."/>
            <person name="Kalinowski J."/>
            <person name="Kampfer P."/>
            <person name="Glaeser S."/>
        </authorList>
    </citation>
    <scope>NUCLEOTIDE SEQUENCE [LARGE SCALE GENOMIC DNA]</scope>
    <source>
        <strain evidence="3 4">DSM 40189</strain>
    </source>
</reference>
<proteinExistence type="predicted"/>
<accession>A0A101NMK0</accession>
<comment type="caution">
    <text evidence="3">The sequence shown here is derived from an EMBL/GenBank/DDBJ whole genome shotgun (WGS) entry which is preliminary data.</text>
</comment>
<dbReference type="EMBL" id="LMWL01000023">
    <property type="protein sequence ID" value="KUM96040.1"/>
    <property type="molecule type" value="Genomic_DNA"/>
</dbReference>
<evidence type="ECO:0000256" key="2">
    <source>
        <dbReference type="SAM" id="Phobius"/>
    </source>
</evidence>